<evidence type="ECO:0000313" key="2">
    <source>
        <dbReference type="Proteomes" id="UP000286576"/>
    </source>
</evidence>
<keyword evidence="2" id="KW-1185">Reference proteome</keyword>
<dbReference type="OrthoDB" id="7582980at2"/>
<proteinExistence type="predicted"/>
<dbReference type="EMBL" id="QXFL01000003">
    <property type="protein sequence ID" value="RIV86675.1"/>
    <property type="molecule type" value="Genomic_DNA"/>
</dbReference>
<gene>
    <name evidence="1" type="ORF">D2V07_08210</name>
</gene>
<comment type="caution">
    <text evidence="1">The sequence shown here is derived from an EMBL/GenBank/DDBJ whole genome shotgun (WGS) entry which is preliminary data.</text>
</comment>
<dbReference type="Proteomes" id="UP000286576">
    <property type="component" value="Unassembled WGS sequence"/>
</dbReference>
<organism evidence="1 2">
    <name type="scientific">Aurantiacibacter zhengii</name>
    <dbReference type="NCBI Taxonomy" id="2307003"/>
    <lineage>
        <taxon>Bacteria</taxon>
        <taxon>Pseudomonadati</taxon>
        <taxon>Pseudomonadota</taxon>
        <taxon>Alphaproteobacteria</taxon>
        <taxon>Sphingomonadales</taxon>
        <taxon>Erythrobacteraceae</taxon>
        <taxon>Aurantiacibacter</taxon>
    </lineage>
</organism>
<dbReference type="RefSeq" id="WP_119586491.1">
    <property type="nucleotide sequence ID" value="NZ_CAWODQ010000022.1"/>
</dbReference>
<sequence length="72" mass="8316">MTLRQAQDERKRFGDHARRLAGVAARLFGWPPHWFWQTTPREFASIFETPDGQADGMSRADLDRLLEQDSNG</sequence>
<name>A0A418NSR1_9SPHN</name>
<reference evidence="1 2" key="1">
    <citation type="submission" date="2018-08" db="EMBL/GenBank/DDBJ databases">
        <title>Erythrobacter zhengii sp.nov., a bacterium isolated from deep-sea sediment.</title>
        <authorList>
            <person name="Fang C."/>
            <person name="Wu Y.-H."/>
            <person name="Sun C."/>
            <person name="Wang H."/>
            <person name="Cheng H."/>
            <person name="Meng F.-X."/>
            <person name="Wang C.-S."/>
            <person name="Xu X.-W."/>
        </authorList>
    </citation>
    <scope>NUCLEOTIDE SEQUENCE [LARGE SCALE GENOMIC DNA]</scope>
    <source>
        <strain evidence="1 2">V18</strain>
    </source>
</reference>
<protein>
    <submittedName>
        <fullName evidence="1">Phage tail assembly chaperone</fullName>
    </submittedName>
</protein>
<accession>A0A418NSR1</accession>
<dbReference type="InterPro" id="IPR019056">
    <property type="entry name" value="Phage_TAC_6"/>
</dbReference>
<evidence type="ECO:0000313" key="1">
    <source>
        <dbReference type="EMBL" id="RIV86675.1"/>
    </source>
</evidence>
<dbReference type="AlphaFoldDB" id="A0A418NSR1"/>
<dbReference type="Pfam" id="PF09550">
    <property type="entry name" value="Phage_TAC_6"/>
    <property type="match status" value="1"/>
</dbReference>